<sequence length="160" mass="19528">MHDNQREYDNFSSHARSYEHNFYDCYEGNRFGTRNDYNDTSYKRVPRNDVRNGGTYVNMDERFHKRKCDYEGYHESYNYGGRRIEAKAIKSWSLMKQTLRDRFGVENREEQRQVQPKVKFKVSLMVEEFPRTKSFHKQILKKVLKSMLRKKYLMRILVIT</sequence>
<keyword evidence="2" id="KW-1185">Reference proteome</keyword>
<dbReference type="EMBL" id="CM044704">
    <property type="protein sequence ID" value="KAI5668388.1"/>
    <property type="molecule type" value="Genomic_DNA"/>
</dbReference>
<reference evidence="2" key="1">
    <citation type="journal article" date="2023" name="Nat. Plants">
        <title>Single-cell RNA sequencing provides a high-resolution roadmap for understanding the multicellular compartmentation of specialized metabolism.</title>
        <authorList>
            <person name="Sun S."/>
            <person name="Shen X."/>
            <person name="Li Y."/>
            <person name="Li Y."/>
            <person name="Wang S."/>
            <person name="Li R."/>
            <person name="Zhang H."/>
            <person name="Shen G."/>
            <person name="Guo B."/>
            <person name="Wei J."/>
            <person name="Xu J."/>
            <person name="St-Pierre B."/>
            <person name="Chen S."/>
            <person name="Sun C."/>
        </authorList>
    </citation>
    <scope>NUCLEOTIDE SEQUENCE [LARGE SCALE GENOMIC DNA]</scope>
</reference>
<accession>A0ACC0B6W8</accession>
<proteinExistence type="predicted"/>
<protein>
    <submittedName>
        <fullName evidence="1">Uncharacterized protein</fullName>
    </submittedName>
</protein>
<evidence type="ECO:0000313" key="2">
    <source>
        <dbReference type="Proteomes" id="UP001060085"/>
    </source>
</evidence>
<name>A0ACC0B6W8_CATRO</name>
<dbReference type="Proteomes" id="UP001060085">
    <property type="component" value="Linkage Group LG04"/>
</dbReference>
<gene>
    <name evidence="1" type="ORF">M9H77_18241</name>
</gene>
<evidence type="ECO:0000313" key="1">
    <source>
        <dbReference type="EMBL" id="KAI5668388.1"/>
    </source>
</evidence>
<organism evidence="1 2">
    <name type="scientific">Catharanthus roseus</name>
    <name type="common">Madagascar periwinkle</name>
    <name type="synonym">Vinca rosea</name>
    <dbReference type="NCBI Taxonomy" id="4058"/>
    <lineage>
        <taxon>Eukaryota</taxon>
        <taxon>Viridiplantae</taxon>
        <taxon>Streptophyta</taxon>
        <taxon>Embryophyta</taxon>
        <taxon>Tracheophyta</taxon>
        <taxon>Spermatophyta</taxon>
        <taxon>Magnoliopsida</taxon>
        <taxon>eudicotyledons</taxon>
        <taxon>Gunneridae</taxon>
        <taxon>Pentapetalae</taxon>
        <taxon>asterids</taxon>
        <taxon>lamiids</taxon>
        <taxon>Gentianales</taxon>
        <taxon>Apocynaceae</taxon>
        <taxon>Rauvolfioideae</taxon>
        <taxon>Vinceae</taxon>
        <taxon>Catharanthinae</taxon>
        <taxon>Catharanthus</taxon>
    </lineage>
</organism>
<comment type="caution">
    <text evidence="1">The sequence shown here is derived from an EMBL/GenBank/DDBJ whole genome shotgun (WGS) entry which is preliminary data.</text>
</comment>